<proteinExistence type="inferred from homology"/>
<dbReference type="AlphaFoldDB" id="A0ABD3V9H0"/>
<keyword evidence="5 7" id="KW-0378">Hydrolase</keyword>
<feature type="domain" description="USP" evidence="9">
    <location>
        <begin position="61"/>
        <end position="492"/>
    </location>
</feature>
<keyword evidence="8" id="KW-0812">Transmembrane</keyword>
<evidence type="ECO:0000259" key="9">
    <source>
        <dbReference type="PROSITE" id="PS50235"/>
    </source>
</evidence>
<keyword evidence="6 7" id="KW-0788">Thiol protease</keyword>
<evidence type="ECO:0000256" key="6">
    <source>
        <dbReference type="ARBA" id="ARBA00022807"/>
    </source>
</evidence>
<dbReference type="Proteomes" id="UP001634394">
    <property type="component" value="Unassembled WGS sequence"/>
</dbReference>
<dbReference type="InterPro" id="IPR050164">
    <property type="entry name" value="Peptidase_C19"/>
</dbReference>
<dbReference type="PANTHER" id="PTHR24006:SF888">
    <property type="entry name" value="UBIQUITIN CARBOXYL-TERMINAL HYDROLASE 30"/>
    <property type="match status" value="1"/>
</dbReference>
<dbReference type="PROSITE" id="PS00972">
    <property type="entry name" value="USP_1"/>
    <property type="match status" value="1"/>
</dbReference>
<keyword evidence="3 7" id="KW-0645">Protease</keyword>
<evidence type="ECO:0000256" key="3">
    <source>
        <dbReference type="ARBA" id="ARBA00022670"/>
    </source>
</evidence>
<dbReference type="PROSITE" id="PS00973">
    <property type="entry name" value="USP_2"/>
    <property type="match status" value="1"/>
</dbReference>
<keyword evidence="11" id="KW-1185">Reference proteome</keyword>
<comment type="similarity">
    <text evidence="2 7">Belongs to the peptidase C19 family.</text>
</comment>
<dbReference type="Gene3D" id="3.90.70.10">
    <property type="entry name" value="Cysteine proteinases"/>
    <property type="match status" value="1"/>
</dbReference>
<keyword evidence="4 7" id="KW-0833">Ubl conjugation pathway</keyword>
<dbReference type="SUPFAM" id="SSF54001">
    <property type="entry name" value="Cysteine proteinases"/>
    <property type="match status" value="1"/>
</dbReference>
<dbReference type="Pfam" id="PF00443">
    <property type="entry name" value="UCH"/>
    <property type="match status" value="1"/>
</dbReference>
<evidence type="ECO:0000313" key="10">
    <source>
        <dbReference type="EMBL" id="KAL3857438.1"/>
    </source>
</evidence>
<dbReference type="GO" id="GO:0004843">
    <property type="term" value="F:cysteine-type deubiquitinase activity"/>
    <property type="evidence" value="ECO:0007669"/>
    <property type="project" value="UniProtKB-UniRule"/>
</dbReference>
<keyword evidence="8" id="KW-0472">Membrane</keyword>
<evidence type="ECO:0000256" key="1">
    <source>
        <dbReference type="ARBA" id="ARBA00000707"/>
    </source>
</evidence>
<dbReference type="GO" id="GO:0006508">
    <property type="term" value="P:proteolysis"/>
    <property type="evidence" value="ECO:0007669"/>
    <property type="project" value="UniProtKB-KW"/>
</dbReference>
<evidence type="ECO:0000256" key="7">
    <source>
        <dbReference type="RuleBase" id="RU366025"/>
    </source>
</evidence>
<name>A0ABD3V9H0_SINWO</name>
<accession>A0ABD3V9H0</accession>
<dbReference type="PROSITE" id="PS50235">
    <property type="entry name" value="USP_3"/>
    <property type="match status" value="1"/>
</dbReference>
<evidence type="ECO:0000256" key="8">
    <source>
        <dbReference type="SAM" id="Phobius"/>
    </source>
</evidence>
<dbReference type="EC" id="3.4.19.12" evidence="7"/>
<dbReference type="PANTHER" id="PTHR24006">
    <property type="entry name" value="UBIQUITIN CARBOXYL-TERMINAL HYDROLASE"/>
    <property type="match status" value="1"/>
</dbReference>
<comment type="caution">
    <text evidence="10">The sequence shown here is derived from an EMBL/GenBank/DDBJ whole genome shotgun (WGS) entry which is preliminary data.</text>
</comment>
<evidence type="ECO:0000313" key="11">
    <source>
        <dbReference type="Proteomes" id="UP001634394"/>
    </source>
</evidence>
<dbReference type="InterPro" id="IPR028889">
    <property type="entry name" value="USP"/>
</dbReference>
<evidence type="ECO:0000256" key="4">
    <source>
        <dbReference type="ARBA" id="ARBA00022786"/>
    </source>
</evidence>
<dbReference type="InterPro" id="IPR001394">
    <property type="entry name" value="Peptidase_C19_UCH"/>
</dbReference>
<evidence type="ECO:0000256" key="2">
    <source>
        <dbReference type="ARBA" id="ARBA00009085"/>
    </source>
</evidence>
<organism evidence="10 11">
    <name type="scientific">Sinanodonta woodiana</name>
    <name type="common">Chinese pond mussel</name>
    <name type="synonym">Anodonta woodiana</name>
    <dbReference type="NCBI Taxonomy" id="1069815"/>
    <lineage>
        <taxon>Eukaryota</taxon>
        <taxon>Metazoa</taxon>
        <taxon>Spiralia</taxon>
        <taxon>Lophotrochozoa</taxon>
        <taxon>Mollusca</taxon>
        <taxon>Bivalvia</taxon>
        <taxon>Autobranchia</taxon>
        <taxon>Heteroconchia</taxon>
        <taxon>Palaeoheterodonta</taxon>
        <taxon>Unionida</taxon>
        <taxon>Unionoidea</taxon>
        <taxon>Unionidae</taxon>
        <taxon>Unioninae</taxon>
        <taxon>Sinanodonta</taxon>
    </lineage>
</organism>
<gene>
    <name evidence="10" type="ORF">ACJMK2_012109</name>
</gene>
<dbReference type="CDD" id="cd02662">
    <property type="entry name" value="Peptidase_C19F"/>
    <property type="match status" value="1"/>
</dbReference>
<dbReference type="EMBL" id="JBJQND010000013">
    <property type="protein sequence ID" value="KAL3857438.1"/>
    <property type="molecule type" value="Genomic_DNA"/>
</dbReference>
<reference evidence="10 11" key="1">
    <citation type="submission" date="2024-11" db="EMBL/GenBank/DDBJ databases">
        <title>Chromosome-level genome assembly of the freshwater bivalve Anodonta woodiana.</title>
        <authorList>
            <person name="Chen X."/>
        </authorList>
    </citation>
    <scope>NUCLEOTIDE SEQUENCE [LARGE SCALE GENOMIC DNA]</scope>
    <source>
        <strain evidence="10">MN2024</strain>
        <tissue evidence="10">Gills</tissue>
    </source>
</reference>
<dbReference type="InterPro" id="IPR038765">
    <property type="entry name" value="Papain-like_cys_pep_sf"/>
</dbReference>
<evidence type="ECO:0000256" key="5">
    <source>
        <dbReference type="ARBA" id="ARBA00022801"/>
    </source>
</evidence>
<feature type="transmembrane region" description="Helical" evidence="8">
    <location>
        <begin position="29"/>
        <end position="47"/>
    </location>
</feature>
<protein>
    <recommendedName>
        <fullName evidence="7">Ubiquitin carboxyl-terminal hydrolase</fullName>
        <ecNumber evidence="7">3.4.19.12</ecNumber>
    </recommendedName>
</protein>
<dbReference type="InterPro" id="IPR018200">
    <property type="entry name" value="USP_CS"/>
</dbReference>
<keyword evidence="8" id="KW-1133">Transmembrane helix</keyword>
<comment type="catalytic activity">
    <reaction evidence="1 7">
        <text>Thiol-dependent hydrolysis of ester, thioester, amide, peptide and isopeptide bonds formed by the C-terminal Gly of ubiquitin (a 76-residue protein attached to proteins as an intracellular targeting signal).</text>
        <dbReference type="EC" id="3.4.19.12"/>
    </reaction>
</comment>
<sequence>MTIMPSRNLLIFPSEAYSTFSFSMLKRNLLWVGGVTAAVAASCYILFGPSSRGKRKKDRCPGLENLGNTCFLNAILQAWAATPSISNWLANFINKQTGSEGNDLLASAILKTLRVLNNKEEIPGETHSPVDVLHALRIRGWVTAADEQDAHELFHALTQTLDEETMKYPTIVPLFDIHLLQNPSLLYQSELTAITRSKGLLPVLPSSQMEHPFRGLLASQLQCIECGFKHPVKYDLFDSLSLSLPREQLIKISLEGLLRHFITSEIVSNVDCPGCYRNCRQKSQTSSATVQSSCKKRLTIGKLPQCLCIQLQRTQWLSNGMPVKRYDHVTYPEVLNMDDYIYLSQEKLERNITNGLLGGKCARSATVTIPSPVSGPVNLLRALNYDSRYSNSGLFLQSSHLSLTQNTQSDINHNGVLPKPSNTEYSYRLTAVVSHIGDVFSGHFIAYRRSPYLHAQEKFSHKWLYTSDTSVKKVSFEEVLSSEVYMLMYERLV</sequence>